<dbReference type="Proteomes" id="UP000054359">
    <property type="component" value="Unassembled WGS sequence"/>
</dbReference>
<feature type="signal peptide" evidence="1">
    <location>
        <begin position="1"/>
        <end position="28"/>
    </location>
</feature>
<reference evidence="2 3" key="1">
    <citation type="submission" date="2013-11" db="EMBL/GenBank/DDBJ databases">
        <title>Genome sequencing of Stegodyphus mimosarum.</title>
        <authorList>
            <person name="Bechsgaard J."/>
        </authorList>
    </citation>
    <scope>NUCLEOTIDE SEQUENCE [LARGE SCALE GENOMIC DNA]</scope>
</reference>
<keyword evidence="3" id="KW-1185">Reference proteome</keyword>
<feature type="chain" id="PRO_5001830154" description="Secreted protein" evidence="1">
    <location>
        <begin position="29"/>
        <end position="81"/>
    </location>
</feature>
<evidence type="ECO:0000313" key="2">
    <source>
        <dbReference type="EMBL" id="KFM70666.1"/>
    </source>
</evidence>
<sequence>MWLCSRRLTAWLRICWPILICRPMWLEACDHWPHFCHLQHKWLLTIESNVREVQVSPSLISTLDLTMKKYHTQAKNHRHYP</sequence>
<organism evidence="2 3">
    <name type="scientific">Stegodyphus mimosarum</name>
    <name type="common">African social velvet spider</name>
    <dbReference type="NCBI Taxonomy" id="407821"/>
    <lineage>
        <taxon>Eukaryota</taxon>
        <taxon>Metazoa</taxon>
        <taxon>Ecdysozoa</taxon>
        <taxon>Arthropoda</taxon>
        <taxon>Chelicerata</taxon>
        <taxon>Arachnida</taxon>
        <taxon>Araneae</taxon>
        <taxon>Araneomorphae</taxon>
        <taxon>Entelegynae</taxon>
        <taxon>Eresoidea</taxon>
        <taxon>Eresidae</taxon>
        <taxon>Stegodyphus</taxon>
    </lineage>
</organism>
<gene>
    <name evidence="2" type="ORF">X975_11454</name>
</gene>
<evidence type="ECO:0000313" key="3">
    <source>
        <dbReference type="Proteomes" id="UP000054359"/>
    </source>
</evidence>
<name>A0A087TZX7_STEMI</name>
<evidence type="ECO:0000256" key="1">
    <source>
        <dbReference type="SAM" id="SignalP"/>
    </source>
</evidence>
<protein>
    <recommendedName>
        <fullName evidence="4">Secreted protein</fullName>
    </recommendedName>
</protein>
<keyword evidence="1" id="KW-0732">Signal</keyword>
<dbReference type="AlphaFoldDB" id="A0A087TZX7"/>
<accession>A0A087TZX7</accession>
<feature type="non-terminal residue" evidence="2">
    <location>
        <position position="81"/>
    </location>
</feature>
<proteinExistence type="predicted"/>
<dbReference type="EMBL" id="KK117507">
    <property type="protein sequence ID" value="KFM70666.1"/>
    <property type="molecule type" value="Genomic_DNA"/>
</dbReference>
<evidence type="ECO:0008006" key="4">
    <source>
        <dbReference type="Google" id="ProtNLM"/>
    </source>
</evidence>